<reference evidence="5 6" key="1">
    <citation type="submission" date="2016-11" db="EMBL/GenBank/DDBJ databases">
        <authorList>
            <person name="Jaros S."/>
            <person name="Januszkiewicz K."/>
            <person name="Wedrychowicz H."/>
        </authorList>
    </citation>
    <scope>NUCLEOTIDE SEQUENCE [LARGE SCALE GENOMIC DNA]</scope>
    <source>
        <strain evidence="5 6">DSM 3074</strain>
    </source>
</reference>
<dbReference type="Pfam" id="PF07555">
    <property type="entry name" value="NAGidase"/>
    <property type="match status" value="1"/>
</dbReference>
<dbReference type="InterPro" id="IPR049019">
    <property type="entry name" value="NagJ-like_helical"/>
</dbReference>
<dbReference type="EMBL" id="FQYW01000004">
    <property type="protein sequence ID" value="SHI35624.1"/>
    <property type="molecule type" value="Genomic_DNA"/>
</dbReference>
<keyword evidence="1 3" id="KW-0378">Hydrolase</keyword>
<feature type="domain" description="GH84" evidence="4">
    <location>
        <begin position="22"/>
        <end position="295"/>
    </location>
</feature>
<sequence length="475" mass="55393">MIVLSQLPISAQADRGNSKAIPLRGVVEGFYGVPWTHEQRLDMLKFMSSKDLNAYIYAPKDDEYHRKYWRQPYPEDKYKELQELTKKAKKLNIDIIFAVSPGNDIAFSGQDMYEDRYAMINKLQAMYDIGIRHFALFFDDIPTKDAHGQAEFVNWVNDNFVKARPDCKQLILVPTEYYLRDMVKTGYVSDYTRILADELEKDILVLYTGEEVCPDGLTENTIHQTNKIYRKPMGIWWNYPVTDYQKEKLALGPLDKMDKAMDSKEVPAFFMNPMEKAELSKIAIATGADFAKNPGKYNESKSWNMALKEQFGDLYEPMRIFASHSQRLENNWAHIGRPDAINLQVLYKNLWGTVTGRDTIPKRKTMDALKKDNRKRERALKELHDELPRKYLNECKLNLEQLQTLTEAEKYALMILDKKPSELKQPELYKKFKEAKARYTQYVAYARISDEAIWRFVKDFDAWYVTSVGVDSSAD</sequence>
<dbReference type="InterPro" id="IPR011496">
    <property type="entry name" value="O-GlcNAcase_cat"/>
</dbReference>
<evidence type="ECO:0000256" key="2">
    <source>
        <dbReference type="ARBA" id="ARBA00023295"/>
    </source>
</evidence>
<dbReference type="InterPro" id="IPR017853">
    <property type="entry name" value="GH"/>
</dbReference>
<dbReference type="SUPFAM" id="SSF140657">
    <property type="entry name" value="Hyaluronidase post-catalytic domain-like"/>
    <property type="match status" value="1"/>
</dbReference>
<dbReference type="PROSITE" id="PS52009">
    <property type="entry name" value="GH84"/>
    <property type="match status" value="1"/>
</dbReference>
<dbReference type="GO" id="GO:0015929">
    <property type="term" value="F:hexosaminidase activity"/>
    <property type="evidence" value="ECO:0007669"/>
    <property type="project" value="UniProtKB-ARBA"/>
</dbReference>
<organism evidence="5 6">
    <name type="scientific">Anaerovibrio lipolyticus DSM 3074</name>
    <dbReference type="NCBI Taxonomy" id="1120997"/>
    <lineage>
        <taxon>Bacteria</taxon>
        <taxon>Bacillati</taxon>
        <taxon>Bacillota</taxon>
        <taxon>Negativicutes</taxon>
        <taxon>Selenomonadales</taxon>
        <taxon>Selenomonadaceae</taxon>
        <taxon>Anaerovibrio</taxon>
    </lineage>
</organism>
<evidence type="ECO:0000313" key="5">
    <source>
        <dbReference type="EMBL" id="SHI35624.1"/>
    </source>
</evidence>
<keyword evidence="2 3" id="KW-0326">Glycosidase</keyword>
<evidence type="ECO:0000313" key="6">
    <source>
        <dbReference type="Proteomes" id="UP000191240"/>
    </source>
</evidence>
<protein>
    <submittedName>
        <fullName evidence="5">Hyaluronoglucosaminidase</fullName>
    </submittedName>
</protein>
<feature type="active site" description="Proton donor" evidence="3">
    <location>
        <position position="140"/>
    </location>
</feature>
<dbReference type="Gene3D" id="1.20.58.460">
    <property type="entry name" value="Hyaluronidase post-catalytic domain-like"/>
    <property type="match status" value="1"/>
</dbReference>
<accession>A0A1M6AGH8</accession>
<dbReference type="PANTHER" id="PTHR13170">
    <property type="entry name" value="O-GLCNACASE"/>
    <property type="match status" value="1"/>
</dbReference>
<dbReference type="InterPro" id="IPR051822">
    <property type="entry name" value="Glycosyl_Hydrolase_84"/>
</dbReference>
<proteinExistence type="inferred from homology"/>
<dbReference type="AlphaFoldDB" id="A0A1M6AGH8"/>
<dbReference type="Gene3D" id="3.20.20.80">
    <property type="entry name" value="Glycosidases"/>
    <property type="match status" value="1"/>
</dbReference>
<comment type="similarity">
    <text evidence="3">Belongs to the glycosyl hydrolase 84 family.</text>
</comment>
<gene>
    <name evidence="5" type="ORF">SAMN02745671_00343</name>
</gene>
<dbReference type="SUPFAM" id="SSF51445">
    <property type="entry name" value="(Trans)glycosidases"/>
    <property type="match status" value="1"/>
</dbReference>
<dbReference type="Proteomes" id="UP000191240">
    <property type="component" value="Unassembled WGS sequence"/>
</dbReference>
<dbReference type="GO" id="GO:1901135">
    <property type="term" value="P:carbohydrate derivative metabolic process"/>
    <property type="evidence" value="ECO:0007669"/>
    <property type="project" value="UniProtKB-ARBA"/>
</dbReference>
<evidence type="ECO:0000256" key="1">
    <source>
        <dbReference type="ARBA" id="ARBA00022801"/>
    </source>
</evidence>
<evidence type="ECO:0000259" key="4">
    <source>
        <dbReference type="PROSITE" id="PS52009"/>
    </source>
</evidence>
<dbReference type="PANTHER" id="PTHR13170:SF16">
    <property type="entry name" value="PROTEIN O-GLCNACASE"/>
    <property type="match status" value="1"/>
</dbReference>
<name>A0A1M6AGH8_9FIRM</name>
<evidence type="ECO:0000256" key="3">
    <source>
        <dbReference type="PROSITE-ProRule" id="PRU01353"/>
    </source>
</evidence>
<dbReference type="Pfam" id="PF21774">
    <property type="entry name" value="NagJ_C"/>
    <property type="match status" value="1"/>
</dbReference>